<evidence type="ECO:0000259" key="4">
    <source>
        <dbReference type="PROSITE" id="PS50102"/>
    </source>
</evidence>
<reference evidence="6" key="2">
    <citation type="submission" date="2023-04" db="EMBL/GenBank/DDBJ databases">
        <authorList>
            <person name="Bruccoleri R.E."/>
            <person name="Oakeley E.J."/>
            <person name="Faust A.-M."/>
            <person name="Dessus-Babus S."/>
            <person name="Altorfer M."/>
            <person name="Burckhardt D."/>
            <person name="Oertli M."/>
            <person name="Naumann U."/>
            <person name="Petersen F."/>
            <person name="Wong J."/>
        </authorList>
    </citation>
    <scope>NUCLEOTIDE SEQUENCE</scope>
    <source>
        <strain evidence="6">GSM-AAB239-AS_SAM_17_03QT</strain>
        <tissue evidence="6">Leaf</tissue>
    </source>
</reference>
<accession>A0AAX6E3H1</accession>
<evidence type="ECO:0000256" key="1">
    <source>
        <dbReference type="ARBA" id="ARBA00022884"/>
    </source>
</evidence>
<dbReference type="CDD" id="cd00780">
    <property type="entry name" value="NTF2"/>
    <property type="match status" value="1"/>
</dbReference>
<dbReference type="FunFam" id="3.10.450.50:FF:000003">
    <property type="entry name" value="Nuclear transport factor 2 family protein"/>
    <property type="match status" value="1"/>
</dbReference>
<dbReference type="Gene3D" id="3.10.450.50">
    <property type="match status" value="1"/>
</dbReference>
<dbReference type="SUPFAM" id="SSF54928">
    <property type="entry name" value="RNA-binding domain, RBD"/>
    <property type="match status" value="1"/>
</dbReference>
<dbReference type="EMBL" id="JANAVB010040218">
    <property type="protein sequence ID" value="KAJ6798520.1"/>
    <property type="molecule type" value="Genomic_DNA"/>
</dbReference>
<evidence type="ECO:0000313" key="7">
    <source>
        <dbReference type="EMBL" id="KAJ6831020.1"/>
    </source>
</evidence>
<dbReference type="InterPro" id="IPR039539">
    <property type="entry name" value="Ras_GTPase_bind_prot"/>
</dbReference>
<dbReference type="CDD" id="cd00590">
    <property type="entry name" value="RRM_SF"/>
    <property type="match status" value="1"/>
</dbReference>
<protein>
    <submittedName>
        <fullName evidence="6">G3BP-like protein</fullName>
    </submittedName>
</protein>
<dbReference type="InterPro" id="IPR035979">
    <property type="entry name" value="RBD_domain_sf"/>
</dbReference>
<keyword evidence="8" id="KW-1185">Reference proteome</keyword>
<sequence length="499" mass="54186">MASMFPGQVSAVQVGSYFVGQYYHVLQSQPDLAFQFYGGASTAKWIDGENVDIAAAPMQIHSLITSLNFTGIEIKTAHSLDSWNGGVLVMVSGFVQMKNYNGRRKFVQTFFLAPQEKGYFVLNDILHFLDEEPSSEPSSTDPAYSNYNSLSLSTHMPEPVSRSYAEANSAQIVDFTRCMARTVSGYMLGEETQAGEYVAPGHVLAEEFQATSYTAPVHAEESDAIDDFTVPEPQEAVSEHDYRTDEIPADEPVALLPNSTSMVRDLPSALSEEPVGERPKLTYASILRLAKGQPEISVPHAAPLRKTTPLTTDAPPATPQPTLSTRPEKSSSDAAIDVTTATVEDEGDSKSVYVGNLPSSVSASDLENEFKRFGRIIPNGVSVRSRKDSGGLYAFVEFEDSISAQNAFKASPIVLNGWQIYVEERRPNSGISRGRGRGRGRGGYQSDASRGRFGGRSYSRGGNDNSDRDFSSSRPRGNGVLPRQERGILGNAAARNGAY</sequence>
<evidence type="ECO:0000313" key="8">
    <source>
        <dbReference type="Proteomes" id="UP001140949"/>
    </source>
</evidence>
<gene>
    <name evidence="6" type="ORF">M6B38_209645</name>
    <name evidence="7" type="ORF">M6B38_351950</name>
</gene>
<dbReference type="Gene3D" id="3.30.70.330">
    <property type="match status" value="1"/>
</dbReference>
<dbReference type="PANTHER" id="PTHR10693">
    <property type="entry name" value="RAS GTPASE-ACTIVATING PROTEIN-BINDING PROTEIN"/>
    <property type="match status" value="1"/>
</dbReference>
<dbReference type="AlphaFoldDB" id="A0AAX6E3H1"/>
<dbReference type="InterPro" id="IPR000504">
    <property type="entry name" value="RRM_dom"/>
</dbReference>
<dbReference type="PROSITE" id="PS50177">
    <property type="entry name" value="NTF2_DOMAIN"/>
    <property type="match status" value="1"/>
</dbReference>
<dbReference type="PANTHER" id="PTHR10693:SF58">
    <property type="entry name" value="OS02G0131700 PROTEIN"/>
    <property type="match status" value="1"/>
</dbReference>
<feature type="compositionally biased region" description="Low complexity" evidence="3">
    <location>
        <begin position="307"/>
        <end position="323"/>
    </location>
</feature>
<feature type="domain" description="NTF2" evidence="5">
    <location>
        <begin position="14"/>
        <end position="128"/>
    </location>
</feature>
<dbReference type="Pfam" id="PF00076">
    <property type="entry name" value="RRM_1"/>
    <property type="match status" value="1"/>
</dbReference>
<dbReference type="EMBL" id="JANAVB010017107">
    <property type="protein sequence ID" value="KAJ6831020.1"/>
    <property type="molecule type" value="Genomic_DNA"/>
</dbReference>
<dbReference type="InterPro" id="IPR018222">
    <property type="entry name" value="Nuclear_transport_factor_2_euk"/>
</dbReference>
<dbReference type="InterPro" id="IPR002075">
    <property type="entry name" value="NTF2_dom"/>
</dbReference>
<feature type="domain" description="RRM" evidence="4">
    <location>
        <begin position="350"/>
        <end position="427"/>
    </location>
</feature>
<reference evidence="6" key="1">
    <citation type="journal article" date="2023" name="GigaByte">
        <title>Genome assembly of the bearded iris, Iris pallida Lam.</title>
        <authorList>
            <person name="Bruccoleri R.E."/>
            <person name="Oakeley E.J."/>
            <person name="Faust A.M.E."/>
            <person name="Altorfer M."/>
            <person name="Dessus-Babus S."/>
            <person name="Burckhardt D."/>
            <person name="Oertli M."/>
            <person name="Naumann U."/>
            <person name="Petersen F."/>
            <person name="Wong J."/>
        </authorList>
    </citation>
    <scope>NUCLEOTIDE SEQUENCE</scope>
    <source>
        <strain evidence="6">GSM-AAB239-AS_SAM_17_03QT</strain>
    </source>
</reference>
<proteinExistence type="predicted"/>
<evidence type="ECO:0000259" key="5">
    <source>
        <dbReference type="PROSITE" id="PS50177"/>
    </source>
</evidence>
<feature type="region of interest" description="Disordered" evidence="3">
    <location>
        <begin position="297"/>
        <end position="335"/>
    </location>
</feature>
<evidence type="ECO:0000256" key="3">
    <source>
        <dbReference type="SAM" id="MobiDB-lite"/>
    </source>
</evidence>
<dbReference type="PROSITE" id="PS50102">
    <property type="entry name" value="RRM"/>
    <property type="match status" value="1"/>
</dbReference>
<dbReference type="InterPro" id="IPR012677">
    <property type="entry name" value="Nucleotide-bd_a/b_plait_sf"/>
</dbReference>
<dbReference type="SMART" id="SM00360">
    <property type="entry name" value="RRM"/>
    <property type="match status" value="1"/>
</dbReference>
<dbReference type="GO" id="GO:1990904">
    <property type="term" value="C:ribonucleoprotein complex"/>
    <property type="evidence" value="ECO:0007669"/>
    <property type="project" value="TreeGrafter"/>
</dbReference>
<dbReference type="SUPFAM" id="SSF54427">
    <property type="entry name" value="NTF2-like"/>
    <property type="match status" value="1"/>
</dbReference>
<evidence type="ECO:0000256" key="2">
    <source>
        <dbReference type="PROSITE-ProRule" id="PRU00176"/>
    </source>
</evidence>
<organism evidence="6 8">
    <name type="scientific">Iris pallida</name>
    <name type="common">Sweet iris</name>
    <dbReference type="NCBI Taxonomy" id="29817"/>
    <lineage>
        <taxon>Eukaryota</taxon>
        <taxon>Viridiplantae</taxon>
        <taxon>Streptophyta</taxon>
        <taxon>Embryophyta</taxon>
        <taxon>Tracheophyta</taxon>
        <taxon>Spermatophyta</taxon>
        <taxon>Magnoliopsida</taxon>
        <taxon>Liliopsida</taxon>
        <taxon>Asparagales</taxon>
        <taxon>Iridaceae</taxon>
        <taxon>Iridoideae</taxon>
        <taxon>Irideae</taxon>
        <taxon>Iris</taxon>
    </lineage>
</organism>
<dbReference type="Proteomes" id="UP001140949">
    <property type="component" value="Unassembled WGS sequence"/>
</dbReference>
<evidence type="ECO:0000313" key="6">
    <source>
        <dbReference type="EMBL" id="KAJ6798520.1"/>
    </source>
</evidence>
<keyword evidence="1 2" id="KW-0694">RNA-binding</keyword>
<dbReference type="GO" id="GO:0003729">
    <property type="term" value="F:mRNA binding"/>
    <property type="evidence" value="ECO:0007669"/>
    <property type="project" value="TreeGrafter"/>
</dbReference>
<feature type="compositionally biased region" description="Low complexity" evidence="3">
    <location>
        <begin position="455"/>
        <end position="464"/>
    </location>
</feature>
<dbReference type="GO" id="GO:0005829">
    <property type="term" value="C:cytosol"/>
    <property type="evidence" value="ECO:0007669"/>
    <property type="project" value="TreeGrafter"/>
</dbReference>
<dbReference type="InterPro" id="IPR032710">
    <property type="entry name" value="NTF2-like_dom_sf"/>
</dbReference>
<comment type="caution">
    <text evidence="6">The sequence shown here is derived from an EMBL/GenBank/DDBJ whole genome shotgun (WGS) entry which is preliminary data.</text>
</comment>
<name>A0AAX6E3H1_IRIPA</name>
<feature type="region of interest" description="Disordered" evidence="3">
    <location>
        <begin position="428"/>
        <end position="499"/>
    </location>
</feature>
<dbReference type="Pfam" id="PF02136">
    <property type="entry name" value="NTF2"/>
    <property type="match status" value="1"/>
</dbReference>